<feature type="region of interest" description="Disordered" evidence="1">
    <location>
        <begin position="19"/>
        <end position="53"/>
    </location>
</feature>
<reference evidence="2" key="1">
    <citation type="submission" date="2020-03" db="EMBL/GenBank/DDBJ databases">
        <title>A high-quality chromosome-level genome assembly of a woody plant with both climbing and erect habits, Rhamnella rubrinervis.</title>
        <authorList>
            <person name="Lu Z."/>
            <person name="Yang Y."/>
            <person name="Zhu X."/>
            <person name="Sun Y."/>
        </authorList>
    </citation>
    <scope>NUCLEOTIDE SEQUENCE</scope>
    <source>
        <strain evidence="2">BYM</strain>
        <tissue evidence="2">Leaf</tissue>
    </source>
</reference>
<dbReference type="Proteomes" id="UP000796880">
    <property type="component" value="Unassembled WGS sequence"/>
</dbReference>
<evidence type="ECO:0000313" key="3">
    <source>
        <dbReference type="Proteomes" id="UP000796880"/>
    </source>
</evidence>
<dbReference type="OrthoDB" id="1192047at2759"/>
<evidence type="ECO:0000313" key="2">
    <source>
        <dbReference type="EMBL" id="KAF3448539.1"/>
    </source>
</evidence>
<proteinExistence type="predicted"/>
<accession>A0A8K0HAC1</accession>
<dbReference type="AlphaFoldDB" id="A0A8K0HAC1"/>
<comment type="caution">
    <text evidence="2">The sequence shown here is derived from an EMBL/GenBank/DDBJ whole genome shotgun (WGS) entry which is preliminary data.</text>
</comment>
<protein>
    <submittedName>
        <fullName evidence="2">Uncharacterized protein</fullName>
    </submittedName>
</protein>
<dbReference type="EMBL" id="VOIH02000004">
    <property type="protein sequence ID" value="KAF3448539.1"/>
    <property type="molecule type" value="Genomic_DNA"/>
</dbReference>
<name>A0A8K0HAC1_9ROSA</name>
<feature type="compositionally biased region" description="Low complexity" evidence="1">
    <location>
        <begin position="23"/>
        <end position="32"/>
    </location>
</feature>
<evidence type="ECO:0000256" key="1">
    <source>
        <dbReference type="SAM" id="MobiDB-lite"/>
    </source>
</evidence>
<sequence length="77" mass="8473">MDVFIPEDYVIKRRIEREKAKSSDVVVSKKVSGSAGNGNRKEKKKPGPPSALRLDHHNEFLVSTGPGDNIVFSCFSA</sequence>
<gene>
    <name evidence="2" type="ORF">FNV43_RR09252</name>
</gene>
<keyword evidence="3" id="KW-1185">Reference proteome</keyword>
<organism evidence="2 3">
    <name type="scientific">Rhamnella rubrinervis</name>
    <dbReference type="NCBI Taxonomy" id="2594499"/>
    <lineage>
        <taxon>Eukaryota</taxon>
        <taxon>Viridiplantae</taxon>
        <taxon>Streptophyta</taxon>
        <taxon>Embryophyta</taxon>
        <taxon>Tracheophyta</taxon>
        <taxon>Spermatophyta</taxon>
        <taxon>Magnoliopsida</taxon>
        <taxon>eudicotyledons</taxon>
        <taxon>Gunneridae</taxon>
        <taxon>Pentapetalae</taxon>
        <taxon>rosids</taxon>
        <taxon>fabids</taxon>
        <taxon>Rosales</taxon>
        <taxon>Rhamnaceae</taxon>
        <taxon>rhamnoid group</taxon>
        <taxon>Rhamneae</taxon>
        <taxon>Rhamnella</taxon>
    </lineage>
</organism>